<evidence type="ECO:0000313" key="2">
    <source>
        <dbReference type="EMBL" id="KAF9526085.1"/>
    </source>
</evidence>
<comment type="caution">
    <text evidence="2">The sequence shown here is derived from an EMBL/GenBank/DDBJ whole genome shotgun (WGS) entry which is preliminary data.</text>
</comment>
<sequence>MQISFLQFIRNQLATVPPVTTQDLTGKTVVVVGANAGIGYEATKHFAKMNPGRLVLACRSKARGEEALEKIKQETGYTTAELRLVDLTSFESVNTFAAAFNKEVDRLDILLLNAAILPQVEIPTTKDGWEMSFQTNHISPSLVAILLLPKLSETASKHQTVPRLVLVSSEVHYWAKFEQEMIDSPNPHRVFGSMDYFNPARVRYNDTKLFNVFFTRALAARSVTQSPSVVINTVNPGFCYSSLRQFKSYASRLLNYFMEITLARTTEEGARQLIWAALGSKEGDERALNGAYISGMEILEPADSVVSEEGKALQNKLWDDLINELEQVNPNVREITTKYLK</sequence>
<dbReference type="OrthoDB" id="542013at2759"/>
<evidence type="ECO:0000313" key="3">
    <source>
        <dbReference type="Proteomes" id="UP000807306"/>
    </source>
</evidence>
<keyword evidence="3" id="KW-1185">Reference proteome</keyword>
<dbReference type="Gene3D" id="3.40.50.720">
    <property type="entry name" value="NAD(P)-binding Rossmann-like Domain"/>
    <property type="match status" value="1"/>
</dbReference>
<reference evidence="2" key="1">
    <citation type="submission" date="2020-11" db="EMBL/GenBank/DDBJ databases">
        <authorList>
            <consortium name="DOE Joint Genome Institute"/>
            <person name="Ahrendt S."/>
            <person name="Riley R."/>
            <person name="Andreopoulos W."/>
            <person name="Labutti K."/>
            <person name="Pangilinan J."/>
            <person name="Ruiz-Duenas F.J."/>
            <person name="Barrasa J.M."/>
            <person name="Sanchez-Garcia M."/>
            <person name="Camarero S."/>
            <person name="Miyauchi S."/>
            <person name="Serrano A."/>
            <person name="Linde D."/>
            <person name="Babiker R."/>
            <person name="Drula E."/>
            <person name="Ayuso-Fernandez I."/>
            <person name="Pacheco R."/>
            <person name="Padilla G."/>
            <person name="Ferreira P."/>
            <person name="Barriuso J."/>
            <person name="Kellner H."/>
            <person name="Castanera R."/>
            <person name="Alfaro M."/>
            <person name="Ramirez L."/>
            <person name="Pisabarro A.G."/>
            <person name="Kuo A."/>
            <person name="Tritt A."/>
            <person name="Lipzen A."/>
            <person name="He G."/>
            <person name="Yan M."/>
            <person name="Ng V."/>
            <person name="Cullen D."/>
            <person name="Martin F."/>
            <person name="Rosso M.-N."/>
            <person name="Henrissat B."/>
            <person name="Hibbett D."/>
            <person name="Martinez A.T."/>
            <person name="Grigoriev I.V."/>
        </authorList>
    </citation>
    <scope>NUCLEOTIDE SEQUENCE</scope>
    <source>
        <strain evidence="2">CBS 506.95</strain>
    </source>
</reference>
<dbReference type="PRINTS" id="PR00081">
    <property type="entry name" value="GDHRDH"/>
</dbReference>
<dbReference type="Proteomes" id="UP000807306">
    <property type="component" value="Unassembled WGS sequence"/>
</dbReference>
<organism evidence="2 3">
    <name type="scientific">Crepidotus variabilis</name>
    <dbReference type="NCBI Taxonomy" id="179855"/>
    <lineage>
        <taxon>Eukaryota</taxon>
        <taxon>Fungi</taxon>
        <taxon>Dikarya</taxon>
        <taxon>Basidiomycota</taxon>
        <taxon>Agaricomycotina</taxon>
        <taxon>Agaricomycetes</taxon>
        <taxon>Agaricomycetidae</taxon>
        <taxon>Agaricales</taxon>
        <taxon>Agaricineae</taxon>
        <taxon>Crepidotaceae</taxon>
        <taxon>Crepidotus</taxon>
    </lineage>
</organism>
<keyword evidence="1" id="KW-0560">Oxidoreductase</keyword>
<dbReference type="SUPFAM" id="SSF51735">
    <property type="entry name" value="NAD(P)-binding Rossmann-fold domains"/>
    <property type="match status" value="1"/>
</dbReference>
<dbReference type="PANTHER" id="PTHR43157:SF31">
    <property type="entry name" value="PHOSPHATIDYLINOSITOL-GLYCAN BIOSYNTHESIS CLASS F PROTEIN"/>
    <property type="match status" value="1"/>
</dbReference>
<name>A0A9P6JMW7_9AGAR</name>
<accession>A0A9P6JMW7</accession>
<gene>
    <name evidence="2" type="ORF">CPB83DRAFT_837605</name>
</gene>
<dbReference type="GO" id="GO:0016491">
    <property type="term" value="F:oxidoreductase activity"/>
    <property type="evidence" value="ECO:0007669"/>
    <property type="project" value="UniProtKB-KW"/>
</dbReference>
<dbReference type="EMBL" id="MU157875">
    <property type="protein sequence ID" value="KAF9526085.1"/>
    <property type="molecule type" value="Genomic_DNA"/>
</dbReference>
<dbReference type="InterPro" id="IPR002347">
    <property type="entry name" value="SDR_fam"/>
</dbReference>
<dbReference type="Pfam" id="PF00106">
    <property type="entry name" value="adh_short"/>
    <property type="match status" value="1"/>
</dbReference>
<protein>
    <submittedName>
        <fullName evidence="2">Short-chain dehydrogenase</fullName>
    </submittedName>
</protein>
<dbReference type="AlphaFoldDB" id="A0A9P6JMW7"/>
<dbReference type="PANTHER" id="PTHR43157">
    <property type="entry name" value="PHOSPHATIDYLINOSITOL-GLYCAN BIOSYNTHESIS CLASS F PROTEIN-RELATED"/>
    <property type="match status" value="1"/>
</dbReference>
<dbReference type="InterPro" id="IPR036291">
    <property type="entry name" value="NAD(P)-bd_dom_sf"/>
</dbReference>
<proteinExistence type="predicted"/>
<evidence type="ECO:0000256" key="1">
    <source>
        <dbReference type="ARBA" id="ARBA00023002"/>
    </source>
</evidence>